<dbReference type="STRING" id="1121316.SAMN02745207_02822"/>
<protein>
    <recommendedName>
        <fullName evidence="3">histidine kinase</fullName>
        <ecNumber evidence="3">2.7.13.3</ecNumber>
    </recommendedName>
</protein>
<dbReference type="InterPro" id="IPR036097">
    <property type="entry name" value="HisK_dim/P_sf"/>
</dbReference>
<dbReference type="InterPro" id="IPR005467">
    <property type="entry name" value="His_kinase_dom"/>
</dbReference>
<keyword evidence="8" id="KW-0547">Nucleotide-binding</keyword>
<dbReference type="PANTHER" id="PTHR45528:SF1">
    <property type="entry name" value="SENSOR HISTIDINE KINASE CPXA"/>
    <property type="match status" value="1"/>
</dbReference>
<evidence type="ECO:0000313" key="18">
    <source>
        <dbReference type="Proteomes" id="UP000184447"/>
    </source>
</evidence>
<dbReference type="Gene3D" id="3.30.565.10">
    <property type="entry name" value="Histidine kinase-like ATPase, C-terminal domain"/>
    <property type="match status" value="1"/>
</dbReference>
<feature type="transmembrane region" description="Helical" evidence="14">
    <location>
        <begin position="148"/>
        <end position="170"/>
    </location>
</feature>
<dbReference type="RefSeq" id="WP_073339064.1">
    <property type="nucleotide sequence ID" value="NZ_FQXM01000016.1"/>
</dbReference>
<evidence type="ECO:0000259" key="15">
    <source>
        <dbReference type="PROSITE" id="PS50109"/>
    </source>
</evidence>
<keyword evidence="7 14" id="KW-0812">Transmembrane</keyword>
<accession>A0A1M5WCD9</accession>
<dbReference type="PROSITE" id="PS50109">
    <property type="entry name" value="HIS_KIN"/>
    <property type="match status" value="1"/>
</dbReference>
<dbReference type="Pfam" id="PF00672">
    <property type="entry name" value="HAMP"/>
    <property type="match status" value="1"/>
</dbReference>
<comment type="catalytic activity">
    <reaction evidence="1">
        <text>ATP + protein L-histidine = ADP + protein N-phospho-L-histidine.</text>
        <dbReference type="EC" id="2.7.13.3"/>
    </reaction>
</comment>
<dbReference type="PANTHER" id="PTHR45528">
    <property type="entry name" value="SENSOR HISTIDINE KINASE CPXA"/>
    <property type="match status" value="1"/>
</dbReference>
<dbReference type="SMART" id="SM00388">
    <property type="entry name" value="HisKA"/>
    <property type="match status" value="1"/>
</dbReference>
<dbReference type="PROSITE" id="PS50885">
    <property type="entry name" value="HAMP"/>
    <property type="match status" value="1"/>
</dbReference>
<dbReference type="Pfam" id="PF00512">
    <property type="entry name" value="HisKA"/>
    <property type="match status" value="1"/>
</dbReference>
<keyword evidence="6" id="KW-0808">Transferase</keyword>
<feature type="domain" description="Histidine kinase" evidence="15">
    <location>
        <begin position="232"/>
        <end position="431"/>
    </location>
</feature>
<dbReference type="GO" id="GO:0000155">
    <property type="term" value="F:phosphorelay sensor kinase activity"/>
    <property type="evidence" value="ECO:0007669"/>
    <property type="project" value="InterPro"/>
</dbReference>
<keyword evidence="10" id="KW-0067">ATP-binding</keyword>
<comment type="subcellular location">
    <subcellularLocation>
        <location evidence="2">Cell membrane</location>
        <topology evidence="2">Multi-pass membrane protein</topology>
    </subcellularLocation>
</comment>
<feature type="transmembrane region" description="Helical" evidence="14">
    <location>
        <begin position="12"/>
        <end position="30"/>
    </location>
</feature>
<evidence type="ECO:0000256" key="5">
    <source>
        <dbReference type="ARBA" id="ARBA00022553"/>
    </source>
</evidence>
<evidence type="ECO:0000256" key="10">
    <source>
        <dbReference type="ARBA" id="ARBA00022840"/>
    </source>
</evidence>
<evidence type="ECO:0000256" key="4">
    <source>
        <dbReference type="ARBA" id="ARBA00022475"/>
    </source>
</evidence>
<reference evidence="17 18" key="1">
    <citation type="submission" date="2016-11" db="EMBL/GenBank/DDBJ databases">
        <authorList>
            <person name="Jaros S."/>
            <person name="Januszkiewicz K."/>
            <person name="Wedrychowicz H."/>
        </authorList>
    </citation>
    <scope>NUCLEOTIDE SEQUENCE [LARGE SCALE GENOMIC DNA]</scope>
    <source>
        <strain evidence="17 18">DSM 8605</strain>
    </source>
</reference>
<evidence type="ECO:0000256" key="8">
    <source>
        <dbReference type="ARBA" id="ARBA00022741"/>
    </source>
</evidence>
<dbReference type="InterPro" id="IPR050398">
    <property type="entry name" value="HssS/ArlS-like"/>
</dbReference>
<sequence length="431" mass="50285">MIKKLSIKKQMTIIFVAIISIIMIFASVYVPRYLEKSMEDTIFRTIDSRMNTKKGTTISEDLYAVQQLFLNSEGKPGHEIILNEKSKFITTNFLEQIKENALKQVESTQKYVIQTEEVRVYCVIEKVFTTYRVAYMFDVYGDEFRNDIIKQIVGLLILLIIFGVTAMYIYSNYFVNRIIKIKSKVEKIADGNWQDSLKADEEDELGILSNSIEDMRVKLIEQDKYKNHMFQSISHDLKTPIMIINTYAQSVKDGIYPEGTLEETIEGIIDESKKLDLKVKKILLINKLTYLKQRNEKFPEINMKEVIIEVVTRFKNIKEIHFELQLEEAFYEGEFEKWYTALENIIANNIRYAKSVIRIQLTQSEINIFNDGPNIEFEDINDIFITYNKGYCGENGIGLTITKNIVELFRCNIGVRNVEDGVMFFINKNNT</sequence>
<keyword evidence="11 14" id="KW-1133">Transmembrane helix</keyword>
<dbReference type="GO" id="GO:0005524">
    <property type="term" value="F:ATP binding"/>
    <property type="evidence" value="ECO:0007669"/>
    <property type="project" value="UniProtKB-KW"/>
</dbReference>
<dbReference type="GO" id="GO:0005886">
    <property type="term" value="C:plasma membrane"/>
    <property type="evidence" value="ECO:0007669"/>
    <property type="project" value="UniProtKB-SubCell"/>
</dbReference>
<name>A0A1M5WCD9_9CLOT</name>
<keyword evidence="4" id="KW-1003">Cell membrane</keyword>
<dbReference type="InterPro" id="IPR003661">
    <property type="entry name" value="HisK_dim/P_dom"/>
</dbReference>
<dbReference type="CDD" id="cd00082">
    <property type="entry name" value="HisKA"/>
    <property type="match status" value="1"/>
</dbReference>
<dbReference type="SMART" id="SM00304">
    <property type="entry name" value="HAMP"/>
    <property type="match status" value="1"/>
</dbReference>
<keyword evidence="18" id="KW-1185">Reference proteome</keyword>
<dbReference type="Gene3D" id="6.10.340.10">
    <property type="match status" value="1"/>
</dbReference>
<gene>
    <name evidence="17" type="ORF">SAMN02745207_02822</name>
</gene>
<dbReference type="OrthoDB" id="335833at2"/>
<evidence type="ECO:0000256" key="6">
    <source>
        <dbReference type="ARBA" id="ARBA00022679"/>
    </source>
</evidence>
<dbReference type="EMBL" id="FQXM01000016">
    <property type="protein sequence ID" value="SHH85185.1"/>
    <property type="molecule type" value="Genomic_DNA"/>
</dbReference>
<dbReference type="Pfam" id="PF02518">
    <property type="entry name" value="HATPase_c"/>
    <property type="match status" value="1"/>
</dbReference>
<evidence type="ECO:0000256" key="11">
    <source>
        <dbReference type="ARBA" id="ARBA00022989"/>
    </source>
</evidence>
<dbReference type="Gene3D" id="1.10.287.130">
    <property type="match status" value="1"/>
</dbReference>
<evidence type="ECO:0000256" key="7">
    <source>
        <dbReference type="ARBA" id="ARBA00022692"/>
    </source>
</evidence>
<dbReference type="InterPro" id="IPR036890">
    <property type="entry name" value="HATPase_C_sf"/>
</dbReference>
<keyword evidence="5" id="KW-0597">Phosphoprotein</keyword>
<organism evidence="17 18">
    <name type="scientific">Clostridium grantii DSM 8605</name>
    <dbReference type="NCBI Taxonomy" id="1121316"/>
    <lineage>
        <taxon>Bacteria</taxon>
        <taxon>Bacillati</taxon>
        <taxon>Bacillota</taxon>
        <taxon>Clostridia</taxon>
        <taxon>Eubacteriales</taxon>
        <taxon>Clostridiaceae</taxon>
        <taxon>Clostridium</taxon>
    </lineage>
</organism>
<evidence type="ECO:0000259" key="16">
    <source>
        <dbReference type="PROSITE" id="PS50885"/>
    </source>
</evidence>
<dbReference type="CDD" id="cd06225">
    <property type="entry name" value="HAMP"/>
    <property type="match status" value="1"/>
</dbReference>
<dbReference type="InterPro" id="IPR003594">
    <property type="entry name" value="HATPase_dom"/>
</dbReference>
<evidence type="ECO:0000256" key="9">
    <source>
        <dbReference type="ARBA" id="ARBA00022777"/>
    </source>
</evidence>
<keyword evidence="9 17" id="KW-0418">Kinase</keyword>
<dbReference type="SUPFAM" id="SSF55874">
    <property type="entry name" value="ATPase domain of HSP90 chaperone/DNA topoisomerase II/histidine kinase"/>
    <property type="match status" value="1"/>
</dbReference>
<dbReference type="InterPro" id="IPR003660">
    <property type="entry name" value="HAMP_dom"/>
</dbReference>
<proteinExistence type="predicted"/>
<evidence type="ECO:0000256" key="3">
    <source>
        <dbReference type="ARBA" id="ARBA00012438"/>
    </source>
</evidence>
<feature type="domain" description="HAMP" evidence="16">
    <location>
        <begin position="172"/>
        <end position="224"/>
    </location>
</feature>
<evidence type="ECO:0000256" key="2">
    <source>
        <dbReference type="ARBA" id="ARBA00004651"/>
    </source>
</evidence>
<dbReference type="Proteomes" id="UP000184447">
    <property type="component" value="Unassembled WGS sequence"/>
</dbReference>
<evidence type="ECO:0000256" key="14">
    <source>
        <dbReference type="SAM" id="Phobius"/>
    </source>
</evidence>
<keyword evidence="13 14" id="KW-0472">Membrane</keyword>
<evidence type="ECO:0000256" key="13">
    <source>
        <dbReference type="ARBA" id="ARBA00023136"/>
    </source>
</evidence>
<dbReference type="SUPFAM" id="SSF158472">
    <property type="entry name" value="HAMP domain-like"/>
    <property type="match status" value="1"/>
</dbReference>
<dbReference type="AlphaFoldDB" id="A0A1M5WCD9"/>
<dbReference type="EC" id="2.7.13.3" evidence="3"/>
<evidence type="ECO:0000256" key="12">
    <source>
        <dbReference type="ARBA" id="ARBA00023012"/>
    </source>
</evidence>
<keyword evidence="12" id="KW-0902">Two-component regulatory system</keyword>
<evidence type="ECO:0000256" key="1">
    <source>
        <dbReference type="ARBA" id="ARBA00000085"/>
    </source>
</evidence>
<dbReference type="SUPFAM" id="SSF47384">
    <property type="entry name" value="Homodimeric domain of signal transducing histidine kinase"/>
    <property type="match status" value="1"/>
</dbReference>
<evidence type="ECO:0000313" key="17">
    <source>
        <dbReference type="EMBL" id="SHH85185.1"/>
    </source>
</evidence>